<name>A0A9J6FTY6_HAELO</name>
<protein>
    <submittedName>
        <fullName evidence="1">Uncharacterized protein</fullName>
    </submittedName>
</protein>
<dbReference type="EMBL" id="JABSTR010000004">
    <property type="protein sequence ID" value="KAH9366227.1"/>
    <property type="molecule type" value="Genomic_DNA"/>
</dbReference>
<dbReference type="OrthoDB" id="6375801at2759"/>
<sequence length="119" mass="13553">MHHFINKQQAKYLRELKSSIKDEEMICMLDFAVDYSILVQDAHASHDTPLNSVNRSEETGDLCVKSLAVISDCLNRTAAAVATFQAEALKDIKHELLAVRKIHYFSTGRNRSTRTRDIF</sequence>
<organism evidence="1 2">
    <name type="scientific">Haemaphysalis longicornis</name>
    <name type="common">Bush tick</name>
    <dbReference type="NCBI Taxonomy" id="44386"/>
    <lineage>
        <taxon>Eukaryota</taxon>
        <taxon>Metazoa</taxon>
        <taxon>Ecdysozoa</taxon>
        <taxon>Arthropoda</taxon>
        <taxon>Chelicerata</taxon>
        <taxon>Arachnida</taxon>
        <taxon>Acari</taxon>
        <taxon>Parasitiformes</taxon>
        <taxon>Ixodida</taxon>
        <taxon>Ixodoidea</taxon>
        <taxon>Ixodidae</taxon>
        <taxon>Haemaphysalinae</taxon>
        <taxon>Haemaphysalis</taxon>
    </lineage>
</organism>
<dbReference type="VEuPathDB" id="VectorBase:HLOH_064121"/>
<dbReference type="Proteomes" id="UP000821853">
    <property type="component" value="Chromosome 2"/>
</dbReference>
<evidence type="ECO:0000313" key="1">
    <source>
        <dbReference type="EMBL" id="KAH9366227.1"/>
    </source>
</evidence>
<dbReference type="PANTHER" id="PTHR46601">
    <property type="entry name" value="ULP_PROTEASE DOMAIN-CONTAINING PROTEIN"/>
    <property type="match status" value="1"/>
</dbReference>
<accession>A0A9J6FTY6</accession>
<reference evidence="1 2" key="1">
    <citation type="journal article" date="2020" name="Cell">
        <title>Large-Scale Comparative Analyses of Tick Genomes Elucidate Their Genetic Diversity and Vector Capacities.</title>
        <authorList>
            <consortium name="Tick Genome and Microbiome Consortium (TIGMIC)"/>
            <person name="Jia N."/>
            <person name="Wang J."/>
            <person name="Shi W."/>
            <person name="Du L."/>
            <person name="Sun Y."/>
            <person name="Zhan W."/>
            <person name="Jiang J.F."/>
            <person name="Wang Q."/>
            <person name="Zhang B."/>
            <person name="Ji P."/>
            <person name="Bell-Sakyi L."/>
            <person name="Cui X.M."/>
            <person name="Yuan T.T."/>
            <person name="Jiang B.G."/>
            <person name="Yang W.F."/>
            <person name="Lam T.T."/>
            <person name="Chang Q.C."/>
            <person name="Ding S.J."/>
            <person name="Wang X.J."/>
            <person name="Zhu J.G."/>
            <person name="Ruan X.D."/>
            <person name="Zhao L."/>
            <person name="Wei J.T."/>
            <person name="Ye R.Z."/>
            <person name="Que T.C."/>
            <person name="Du C.H."/>
            <person name="Zhou Y.H."/>
            <person name="Cheng J.X."/>
            <person name="Dai P.F."/>
            <person name="Guo W.B."/>
            <person name="Han X.H."/>
            <person name="Huang E.J."/>
            <person name="Li L.F."/>
            <person name="Wei W."/>
            <person name="Gao Y.C."/>
            <person name="Liu J.Z."/>
            <person name="Shao H.Z."/>
            <person name="Wang X."/>
            <person name="Wang C.C."/>
            <person name="Yang T.C."/>
            <person name="Huo Q.B."/>
            <person name="Li W."/>
            <person name="Chen H.Y."/>
            <person name="Chen S.E."/>
            <person name="Zhou L.G."/>
            <person name="Ni X.B."/>
            <person name="Tian J.H."/>
            <person name="Sheng Y."/>
            <person name="Liu T."/>
            <person name="Pan Y.S."/>
            <person name="Xia L.Y."/>
            <person name="Li J."/>
            <person name="Zhao F."/>
            <person name="Cao W.C."/>
        </authorList>
    </citation>
    <scope>NUCLEOTIDE SEQUENCE [LARGE SCALE GENOMIC DNA]</scope>
    <source>
        <strain evidence="1">HaeL-2018</strain>
    </source>
</reference>
<dbReference type="AlphaFoldDB" id="A0A9J6FTY6"/>
<keyword evidence="2" id="KW-1185">Reference proteome</keyword>
<evidence type="ECO:0000313" key="2">
    <source>
        <dbReference type="Proteomes" id="UP000821853"/>
    </source>
</evidence>
<dbReference type="PANTHER" id="PTHR46601:SF1">
    <property type="entry name" value="ADF-H DOMAIN-CONTAINING PROTEIN"/>
    <property type="match status" value="1"/>
</dbReference>
<comment type="caution">
    <text evidence="1">The sequence shown here is derived from an EMBL/GenBank/DDBJ whole genome shotgun (WGS) entry which is preliminary data.</text>
</comment>
<gene>
    <name evidence="1" type="ORF">HPB48_001744</name>
</gene>
<proteinExistence type="predicted"/>